<evidence type="ECO:0000313" key="1">
    <source>
        <dbReference type="EMBL" id="KAH9001573.1"/>
    </source>
</evidence>
<dbReference type="EMBL" id="JAKELL010000001">
    <property type="protein sequence ID" value="KAH9001573.1"/>
    <property type="molecule type" value="Genomic_DNA"/>
</dbReference>
<protein>
    <submittedName>
        <fullName evidence="1">Uncharacterized protein</fullName>
    </submittedName>
</protein>
<proteinExistence type="predicted"/>
<name>A0AAD4QI70_9AGAM</name>
<sequence>MARSASLCARCRCCTPPRGVSPSGSIPEDGKKVGELTESRSRVRDLVATLVMVHGGEAISAPWLGLQPSFLISGTSPTIFLSAHALVDLLPTIPSLSVRTELPLTILHALHRTILLCNVVPKVVAGHASPAVATSPYTLLLTAFIMPNGGPFFANLFSLLRPTPMQVSTPPELLPYGWTATDLWAAPLVTGLYATLTHCPTILCPPSRAPLLFPLAPRARVSFGCVCKERWTLDSEGGYPARYPHRTGCVCYCALRTSR</sequence>
<dbReference type="Proteomes" id="UP001201163">
    <property type="component" value="Unassembled WGS sequence"/>
</dbReference>
<reference evidence="1" key="1">
    <citation type="submission" date="2022-01" db="EMBL/GenBank/DDBJ databases">
        <title>Comparative genomics reveals a dynamic genome evolution in the ectomycorrhizal milk-cap (Lactarius) mushrooms.</title>
        <authorList>
            <consortium name="DOE Joint Genome Institute"/>
            <person name="Lebreton A."/>
            <person name="Tang N."/>
            <person name="Kuo A."/>
            <person name="LaButti K."/>
            <person name="Drula E."/>
            <person name="Barry K."/>
            <person name="Clum A."/>
            <person name="Lipzen A."/>
            <person name="Mousain D."/>
            <person name="Ng V."/>
            <person name="Wang R."/>
            <person name="Wang X."/>
            <person name="Dai Y."/>
            <person name="Henrissat B."/>
            <person name="Grigoriev I.V."/>
            <person name="Guerin-Laguette A."/>
            <person name="Yu F."/>
            <person name="Martin F.M."/>
        </authorList>
    </citation>
    <scope>NUCLEOTIDE SEQUENCE</scope>
    <source>
        <strain evidence="1">QP</strain>
    </source>
</reference>
<accession>A0AAD4QI70</accession>
<evidence type="ECO:0000313" key="2">
    <source>
        <dbReference type="Proteomes" id="UP001201163"/>
    </source>
</evidence>
<dbReference type="AlphaFoldDB" id="A0AAD4QI70"/>
<organism evidence="1 2">
    <name type="scientific">Lactarius akahatsu</name>
    <dbReference type="NCBI Taxonomy" id="416441"/>
    <lineage>
        <taxon>Eukaryota</taxon>
        <taxon>Fungi</taxon>
        <taxon>Dikarya</taxon>
        <taxon>Basidiomycota</taxon>
        <taxon>Agaricomycotina</taxon>
        <taxon>Agaricomycetes</taxon>
        <taxon>Russulales</taxon>
        <taxon>Russulaceae</taxon>
        <taxon>Lactarius</taxon>
    </lineage>
</organism>
<keyword evidence="2" id="KW-1185">Reference proteome</keyword>
<comment type="caution">
    <text evidence="1">The sequence shown here is derived from an EMBL/GenBank/DDBJ whole genome shotgun (WGS) entry which is preliminary data.</text>
</comment>
<gene>
    <name evidence="1" type="ORF">EDB92DRAFT_77653</name>
</gene>